<comment type="caution">
    <text evidence="2">Lacks conserved residue(s) required for the propagation of feature annotation.</text>
</comment>
<dbReference type="Proteomes" id="UP001314229">
    <property type="component" value="Unassembled WGS sequence"/>
</dbReference>
<feature type="signal peptide" evidence="4">
    <location>
        <begin position="1"/>
        <end position="32"/>
    </location>
</feature>
<dbReference type="AlphaFoldDB" id="A0AAV1NE22"/>
<keyword evidence="2" id="KW-0768">Sushi</keyword>
<dbReference type="SUPFAM" id="SSF57535">
    <property type="entry name" value="Complement control module/SCR domain"/>
    <property type="match status" value="1"/>
</dbReference>
<evidence type="ECO:0000313" key="6">
    <source>
        <dbReference type="EMBL" id="CAK6957821.1"/>
    </source>
</evidence>
<keyword evidence="4" id="KW-0732">Signal</keyword>
<dbReference type="InterPro" id="IPR035976">
    <property type="entry name" value="Sushi/SCR/CCP_sf"/>
</dbReference>
<dbReference type="Pfam" id="PF00084">
    <property type="entry name" value="Sushi"/>
    <property type="match status" value="1"/>
</dbReference>
<dbReference type="SMART" id="SM00032">
    <property type="entry name" value="CCP"/>
    <property type="match status" value="1"/>
</dbReference>
<dbReference type="PROSITE" id="PS50923">
    <property type="entry name" value="SUSHI"/>
    <property type="match status" value="1"/>
</dbReference>
<feature type="region of interest" description="Disordered" evidence="3">
    <location>
        <begin position="200"/>
        <end position="245"/>
    </location>
</feature>
<evidence type="ECO:0000256" key="3">
    <source>
        <dbReference type="SAM" id="MobiDB-lite"/>
    </source>
</evidence>
<dbReference type="InterPro" id="IPR042866">
    <property type="entry name" value="SUSD6"/>
</dbReference>
<dbReference type="EMBL" id="CAWUFR010000031">
    <property type="protein sequence ID" value="CAK6957821.1"/>
    <property type="molecule type" value="Genomic_DNA"/>
</dbReference>
<evidence type="ECO:0000256" key="4">
    <source>
        <dbReference type="SAM" id="SignalP"/>
    </source>
</evidence>
<evidence type="ECO:0000256" key="1">
    <source>
        <dbReference type="ARBA" id="ARBA00023157"/>
    </source>
</evidence>
<feature type="compositionally biased region" description="Polar residues" evidence="3">
    <location>
        <begin position="201"/>
        <end position="211"/>
    </location>
</feature>
<reference evidence="6 7" key="1">
    <citation type="submission" date="2024-01" db="EMBL/GenBank/DDBJ databases">
        <authorList>
            <person name="Alioto T."/>
            <person name="Alioto T."/>
            <person name="Gomez Garrido J."/>
        </authorList>
    </citation>
    <scope>NUCLEOTIDE SEQUENCE [LARGE SCALE GENOMIC DNA]</scope>
</reference>
<gene>
    <name evidence="6" type="ORF">FSCOSCO3_A007484</name>
</gene>
<dbReference type="GO" id="GO:0006974">
    <property type="term" value="P:DNA damage response"/>
    <property type="evidence" value="ECO:0007669"/>
    <property type="project" value="TreeGrafter"/>
</dbReference>
<dbReference type="PANTHER" id="PTHR46839:SF3">
    <property type="entry name" value="SUSHI DOMAIN-CONTAINING PROTEIN 6"/>
    <property type="match status" value="1"/>
</dbReference>
<name>A0AAV1NE22_SCOSC</name>
<comment type="caution">
    <text evidence="6">The sequence shown here is derived from an EMBL/GenBank/DDBJ whole genome shotgun (WGS) entry which is preliminary data.</text>
</comment>
<protein>
    <submittedName>
        <fullName evidence="6">Sushi domain-containing protein 6</fullName>
    </submittedName>
</protein>
<dbReference type="PANTHER" id="PTHR46839">
    <property type="entry name" value="SUSHI DOMAIN-CONTAINING PROTEIN 6"/>
    <property type="match status" value="1"/>
</dbReference>
<evidence type="ECO:0000259" key="5">
    <source>
        <dbReference type="PROSITE" id="PS50923"/>
    </source>
</evidence>
<organism evidence="6 7">
    <name type="scientific">Scomber scombrus</name>
    <name type="common">Atlantic mackerel</name>
    <name type="synonym">Scomber vernalis</name>
    <dbReference type="NCBI Taxonomy" id="13677"/>
    <lineage>
        <taxon>Eukaryota</taxon>
        <taxon>Metazoa</taxon>
        <taxon>Chordata</taxon>
        <taxon>Craniata</taxon>
        <taxon>Vertebrata</taxon>
        <taxon>Euteleostomi</taxon>
        <taxon>Actinopterygii</taxon>
        <taxon>Neopterygii</taxon>
        <taxon>Teleostei</taxon>
        <taxon>Neoteleostei</taxon>
        <taxon>Acanthomorphata</taxon>
        <taxon>Pelagiaria</taxon>
        <taxon>Scombriformes</taxon>
        <taxon>Scombridae</taxon>
        <taxon>Scomber</taxon>
    </lineage>
</organism>
<evidence type="ECO:0000313" key="7">
    <source>
        <dbReference type="Proteomes" id="UP001314229"/>
    </source>
</evidence>
<dbReference type="InterPro" id="IPR000436">
    <property type="entry name" value="Sushi_SCR_CCP_dom"/>
</dbReference>
<dbReference type="CDD" id="cd00033">
    <property type="entry name" value="CCP"/>
    <property type="match status" value="1"/>
</dbReference>
<feature type="disulfide bond" evidence="2">
    <location>
        <begin position="68"/>
        <end position="95"/>
    </location>
</feature>
<keyword evidence="7" id="KW-1185">Reference proteome</keyword>
<sequence length="259" mass="28231">MSASLFYPWPCGRISLVCGLLLLASFQHPAAGRLSNCTHPLVPEHGGFRCDPSPCRGFPQRSTIHFFCEPGYHISSNIRASRCRHGKWMPPIPACIPIRDGPNMNSNSRVNDSMPSMATTAVGVSIFLLTTTACLVVKSRLFPCQSHGRRSSDQLDLMVDGLPVSLPSYEEAVYGSWGQRIPACSAQGPTQLLLAHEASGCHQSSANNQSDGGPRPLLSGQSPDNPPPPYEEVQSRPRDRMSDEDVRQLHVALLDDKDT</sequence>
<proteinExistence type="predicted"/>
<dbReference type="Gene3D" id="2.10.70.10">
    <property type="entry name" value="Complement Module, domain 1"/>
    <property type="match status" value="1"/>
</dbReference>
<feature type="compositionally biased region" description="Basic and acidic residues" evidence="3">
    <location>
        <begin position="233"/>
        <end position="245"/>
    </location>
</feature>
<feature type="domain" description="Sushi" evidence="5">
    <location>
        <begin position="48"/>
        <end position="97"/>
    </location>
</feature>
<keyword evidence="1 2" id="KW-1015">Disulfide bond</keyword>
<feature type="chain" id="PRO_5043617715" evidence="4">
    <location>
        <begin position="33"/>
        <end position="259"/>
    </location>
</feature>
<accession>A0AAV1NE22</accession>
<evidence type="ECO:0000256" key="2">
    <source>
        <dbReference type="PROSITE-ProRule" id="PRU00302"/>
    </source>
</evidence>